<sequence length="183" mass="21141">MKKQPQVTEQTRANLRAAFWELYAARPIEKISVREITDRAGYNRATFYLYYHDVYEVLEEIESELLNGLSLLVNDRLMRGEKLDFTQHMGIILQLAQRYRGYFAVLIGEQGDPTFSRRFKEVVAPLLERFVLPAEGLTEAERHILLEFYLSGIVAAVSTWLSEDEPMSIDQLISLIVGEVLRV</sequence>
<protein>
    <submittedName>
        <fullName evidence="4">TetR/AcrR family transcriptional regulator C-terminal domain-containing protein</fullName>
    </submittedName>
</protein>
<accession>A0ABS2F1A7</accession>
<keyword evidence="1 2" id="KW-0238">DNA-binding</keyword>
<dbReference type="EMBL" id="JACSNQ010000002">
    <property type="protein sequence ID" value="MBM6774342.1"/>
    <property type="molecule type" value="Genomic_DNA"/>
</dbReference>
<dbReference type="PROSITE" id="PS50977">
    <property type="entry name" value="HTH_TETR_2"/>
    <property type="match status" value="1"/>
</dbReference>
<dbReference type="Gene3D" id="1.10.357.10">
    <property type="entry name" value="Tetracycline Repressor, domain 2"/>
    <property type="match status" value="1"/>
</dbReference>
<comment type="caution">
    <text evidence="4">The sequence shown here is derived from an EMBL/GenBank/DDBJ whole genome shotgun (WGS) entry which is preliminary data.</text>
</comment>
<dbReference type="Pfam" id="PF14278">
    <property type="entry name" value="TetR_C_8"/>
    <property type="match status" value="1"/>
</dbReference>
<feature type="domain" description="HTH tetR-type" evidence="3">
    <location>
        <begin position="9"/>
        <end position="69"/>
    </location>
</feature>
<evidence type="ECO:0000259" key="3">
    <source>
        <dbReference type="PROSITE" id="PS50977"/>
    </source>
</evidence>
<dbReference type="RefSeq" id="WP_204792698.1">
    <property type="nucleotide sequence ID" value="NZ_JACSNQ010000002.1"/>
</dbReference>
<evidence type="ECO:0000313" key="5">
    <source>
        <dbReference type="Proteomes" id="UP000712527"/>
    </source>
</evidence>
<dbReference type="PANTHER" id="PTHR43479">
    <property type="entry name" value="ACREF/ENVCD OPERON REPRESSOR-RELATED"/>
    <property type="match status" value="1"/>
</dbReference>
<dbReference type="InterPro" id="IPR050624">
    <property type="entry name" value="HTH-type_Tx_Regulator"/>
</dbReference>
<evidence type="ECO:0000313" key="4">
    <source>
        <dbReference type="EMBL" id="MBM6774342.1"/>
    </source>
</evidence>
<dbReference type="InterPro" id="IPR001647">
    <property type="entry name" value="HTH_TetR"/>
</dbReference>
<dbReference type="InterPro" id="IPR009057">
    <property type="entry name" value="Homeodomain-like_sf"/>
</dbReference>
<organism evidence="4 5">
    <name type="scientific">Olsenella profusa</name>
    <dbReference type="NCBI Taxonomy" id="138595"/>
    <lineage>
        <taxon>Bacteria</taxon>
        <taxon>Bacillati</taxon>
        <taxon>Actinomycetota</taxon>
        <taxon>Coriobacteriia</taxon>
        <taxon>Coriobacteriales</taxon>
        <taxon>Atopobiaceae</taxon>
        <taxon>Olsenella</taxon>
    </lineage>
</organism>
<dbReference type="InterPro" id="IPR039532">
    <property type="entry name" value="TetR_C_Firmicutes"/>
</dbReference>
<evidence type="ECO:0000256" key="2">
    <source>
        <dbReference type="PROSITE-ProRule" id="PRU00335"/>
    </source>
</evidence>
<gene>
    <name evidence="4" type="ORF">H9X80_02075</name>
</gene>
<dbReference type="Proteomes" id="UP000712527">
    <property type="component" value="Unassembled WGS sequence"/>
</dbReference>
<feature type="DNA-binding region" description="H-T-H motif" evidence="2">
    <location>
        <begin position="32"/>
        <end position="51"/>
    </location>
</feature>
<dbReference type="PANTHER" id="PTHR43479:SF11">
    <property type="entry name" value="ACREF_ENVCD OPERON REPRESSOR-RELATED"/>
    <property type="match status" value="1"/>
</dbReference>
<dbReference type="Pfam" id="PF00440">
    <property type="entry name" value="TetR_N"/>
    <property type="match status" value="1"/>
</dbReference>
<dbReference type="SUPFAM" id="SSF46689">
    <property type="entry name" value="Homeodomain-like"/>
    <property type="match status" value="1"/>
</dbReference>
<evidence type="ECO:0000256" key="1">
    <source>
        <dbReference type="ARBA" id="ARBA00023125"/>
    </source>
</evidence>
<reference evidence="4 5" key="1">
    <citation type="journal article" date="2021" name="Sci. Rep.">
        <title>The distribution of antibiotic resistance genes in chicken gut microbiota commensals.</title>
        <authorList>
            <person name="Juricova H."/>
            <person name="Matiasovicova J."/>
            <person name="Kubasova T."/>
            <person name="Cejkova D."/>
            <person name="Rychlik I."/>
        </authorList>
    </citation>
    <scope>NUCLEOTIDE SEQUENCE [LARGE SCALE GENOMIC DNA]</scope>
    <source>
        <strain evidence="4 5">An794</strain>
    </source>
</reference>
<proteinExistence type="predicted"/>
<name>A0ABS2F1A7_9ACTN</name>
<keyword evidence="5" id="KW-1185">Reference proteome</keyword>